<dbReference type="PROSITE" id="PS50835">
    <property type="entry name" value="IG_LIKE"/>
    <property type="match status" value="2"/>
</dbReference>
<dbReference type="Gene3D" id="2.60.40.10">
    <property type="entry name" value="Immunoglobulins"/>
    <property type="match status" value="2"/>
</dbReference>
<evidence type="ECO:0000259" key="9">
    <source>
        <dbReference type="PROSITE" id="PS50835"/>
    </source>
</evidence>
<protein>
    <submittedName>
        <fullName evidence="10">HNT</fullName>
    </submittedName>
</protein>
<dbReference type="Pfam" id="PF13927">
    <property type="entry name" value="Ig_3"/>
    <property type="match status" value="1"/>
</dbReference>
<dbReference type="InterPro" id="IPR051170">
    <property type="entry name" value="Neural/epithelial_adhesion"/>
</dbReference>
<dbReference type="PIRSF" id="PIRSF000615">
    <property type="entry name" value="TyrPK_CSF1-R"/>
    <property type="match status" value="1"/>
</dbReference>
<evidence type="ECO:0000313" key="10">
    <source>
        <dbReference type="EMBL" id="CAF2924891.1"/>
    </source>
</evidence>
<evidence type="ECO:0000313" key="11">
    <source>
        <dbReference type="Proteomes" id="UP000675881"/>
    </source>
</evidence>
<evidence type="ECO:0000256" key="2">
    <source>
        <dbReference type="ARBA" id="ARBA00022475"/>
    </source>
</evidence>
<dbReference type="PANTHER" id="PTHR12231">
    <property type="entry name" value="CTX-RELATED TYPE I TRANSMEMBRANE PROTEIN"/>
    <property type="match status" value="1"/>
</dbReference>
<keyword evidence="3" id="KW-0732">Signal</keyword>
<keyword evidence="8" id="KW-0393">Immunoglobulin domain</keyword>
<keyword evidence="5" id="KW-0472">Membrane</keyword>
<dbReference type="SMART" id="SM00409">
    <property type="entry name" value="IG"/>
    <property type="match status" value="2"/>
</dbReference>
<keyword evidence="2" id="KW-1003">Cell membrane</keyword>
<gene>
    <name evidence="10" type="ORF">LSAA_8674</name>
</gene>
<evidence type="ECO:0000256" key="7">
    <source>
        <dbReference type="ARBA" id="ARBA00023180"/>
    </source>
</evidence>
<dbReference type="GO" id="GO:0005886">
    <property type="term" value="C:plasma membrane"/>
    <property type="evidence" value="ECO:0007669"/>
    <property type="project" value="UniProtKB-SubCell"/>
</dbReference>
<evidence type="ECO:0000256" key="8">
    <source>
        <dbReference type="ARBA" id="ARBA00023319"/>
    </source>
</evidence>
<dbReference type="SUPFAM" id="SSF48726">
    <property type="entry name" value="Immunoglobulin"/>
    <property type="match status" value="2"/>
</dbReference>
<keyword evidence="4" id="KW-0677">Repeat</keyword>
<dbReference type="InterPro" id="IPR013106">
    <property type="entry name" value="Ig_V-set"/>
</dbReference>
<dbReference type="InterPro" id="IPR007110">
    <property type="entry name" value="Ig-like_dom"/>
</dbReference>
<dbReference type="FunFam" id="2.60.40.10:FF:000328">
    <property type="entry name" value="CLUMA_CG000981, isoform A"/>
    <property type="match status" value="1"/>
</dbReference>
<dbReference type="InterPro" id="IPR013783">
    <property type="entry name" value="Ig-like_fold"/>
</dbReference>
<feature type="domain" description="Ig-like" evidence="9">
    <location>
        <begin position="29"/>
        <end position="126"/>
    </location>
</feature>
<reference evidence="10" key="1">
    <citation type="submission" date="2021-02" db="EMBL/GenBank/DDBJ databases">
        <authorList>
            <person name="Bekaert M."/>
        </authorList>
    </citation>
    <scope>NUCLEOTIDE SEQUENCE</scope>
    <source>
        <strain evidence="10">IoA-00</strain>
    </source>
</reference>
<dbReference type="PANTHER" id="PTHR12231:SF253">
    <property type="entry name" value="DPR-INTERACTING PROTEIN ETA, ISOFORM B-RELATED"/>
    <property type="match status" value="1"/>
</dbReference>
<keyword evidence="7" id="KW-0325">Glycoprotein</keyword>
<dbReference type="EMBL" id="HG994583">
    <property type="protein sequence ID" value="CAF2924891.1"/>
    <property type="molecule type" value="Genomic_DNA"/>
</dbReference>
<feature type="domain" description="Ig-like" evidence="9">
    <location>
        <begin position="131"/>
        <end position="220"/>
    </location>
</feature>
<proteinExistence type="predicted"/>
<dbReference type="SMART" id="SM00408">
    <property type="entry name" value="IGc2"/>
    <property type="match status" value="2"/>
</dbReference>
<sequence>MDIIILFIGGVISLWSYGLQLSNGVEMFPIFTEPLGDQIARVGQNVTFTCKVKHIKAYKVGWVKADTKAIQAIFNHVITHNSRISVTHKNRQEWNLHITGVTLEDAGPYMCQLNTDPMIYQKGELTVYVPPDIVEVRGDHDVVEGGVAKLSCEAAGYPRPKIYWRRENVGDKIIVWDRKSGQKREVDRVEGKTLQLFKVKRSQMGNYMCIANNGYTPAISRLVRLAVNFRPVISVREQKIYARIGDDVQCDCVIEAYPRGIRYWELGTGKIITCYY</sequence>
<dbReference type="GO" id="GO:0043005">
    <property type="term" value="C:neuron projection"/>
    <property type="evidence" value="ECO:0007669"/>
    <property type="project" value="TreeGrafter"/>
</dbReference>
<dbReference type="OrthoDB" id="10012075at2759"/>
<dbReference type="InterPro" id="IPR036179">
    <property type="entry name" value="Ig-like_dom_sf"/>
</dbReference>
<keyword evidence="11" id="KW-1185">Reference proteome</keyword>
<name>A0A7R8CTK8_LEPSM</name>
<dbReference type="InterPro" id="IPR013098">
    <property type="entry name" value="Ig_I-set"/>
</dbReference>
<evidence type="ECO:0000256" key="3">
    <source>
        <dbReference type="ARBA" id="ARBA00022729"/>
    </source>
</evidence>
<evidence type="ECO:0000256" key="5">
    <source>
        <dbReference type="ARBA" id="ARBA00023136"/>
    </source>
</evidence>
<dbReference type="Proteomes" id="UP000675881">
    <property type="component" value="Chromosome 4"/>
</dbReference>
<evidence type="ECO:0000256" key="6">
    <source>
        <dbReference type="ARBA" id="ARBA00023157"/>
    </source>
</evidence>
<dbReference type="Pfam" id="PF07679">
    <property type="entry name" value="I-set"/>
    <property type="match status" value="1"/>
</dbReference>
<organism evidence="10 11">
    <name type="scientific">Lepeophtheirus salmonis</name>
    <name type="common">Salmon louse</name>
    <name type="synonym">Caligus salmonis</name>
    <dbReference type="NCBI Taxonomy" id="72036"/>
    <lineage>
        <taxon>Eukaryota</taxon>
        <taxon>Metazoa</taxon>
        <taxon>Ecdysozoa</taxon>
        <taxon>Arthropoda</taxon>
        <taxon>Crustacea</taxon>
        <taxon>Multicrustacea</taxon>
        <taxon>Hexanauplia</taxon>
        <taxon>Copepoda</taxon>
        <taxon>Siphonostomatoida</taxon>
        <taxon>Caligidae</taxon>
        <taxon>Lepeophtheirus</taxon>
    </lineage>
</organism>
<dbReference type="AlphaFoldDB" id="A0A7R8CTK8"/>
<dbReference type="InterPro" id="IPR003599">
    <property type="entry name" value="Ig_sub"/>
</dbReference>
<dbReference type="InterPro" id="IPR003598">
    <property type="entry name" value="Ig_sub2"/>
</dbReference>
<accession>A0A7R8CTK8</accession>
<evidence type="ECO:0000256" key="1">
    <source>
        <dbReference type="ARBA" id="ARBA00004236"/>
    </source>
</evidence>
<evidence type="ECO:0000256" key="4">
    <source>
        <dbReference type="ARBA" id="ARBA00022737"/>
    </source>
</evidence>
<keyword evidence="6" id="KW-1015">Disulfide bond</keyword>
<comment type="subcellular location">
    <subcellularLocation>
        <location evidence="1">Cell membrane</location>
    </subcellularLocation>
</comment>
<dbReference type="SMART" id="SM00406">
    <property type="entry name" value="IGv"/>
    <property type="match status" value="2"/>
</dbReference>